<dbReference type="FunFam" id="2.180.10.10:FF:000019">
    <property type="entry name" value="Teneurin transmembrane protein 1"/>
    <property type="match status" value="1"/>
</dbReference>
<dbReference type="Pfam" id="PF25023">
    <property type="entry name" value="TEN_YD-shell"/>
    <property type="match status" value="1"/>
</dbReference>
<dbReference type="Pfam" id="PF23538">
    <property type="entry name" value="Teneurin_ABD"/>
    <property type="match status" value="1"/>
</dbReference>
<dbReference type="InterPro" id="IPR011042">
    <property type="entry name" value="6-blade_b-propeller_TolB-like"/>
</dbReference>
<keyword evidence="22" id="KW-0527">Neuropeptide</keyword>
<dbReference type="GO" id="GO:0050839">
    <property type="term" value="F:cell adhesion molecule binding"/>
    <property type="evidence" value="ECO:0007669"/>
    <property type="project" value="TreeGrafter"/>
</dbReference>
<dbReference type="NCBIfam" id="TIGR01643">
    <property type="entry name" value="YD_repeat_2x"/>
    <property type="match status" value="3"/>
</dbReference>
<dbReference type="InterPro" id="IPR057627">
    <property type="entry name" value="FN-plug_TEN1-4"/>
</dbReference>
<dbReference type="Pfam" id="PF24329">
    <property type="entry name" value="FN-plug_TEN1-4"/>
    <property type="match status" value="1"/>
</dbReference>
<feature type="domain" description="EGF-like" evidence="32">
    <location>
        <begin position="538"/>
        <end position="570"/>
    </location>
</feature>
<evidence type="ECO:0000256" key="6">
    <source>
        <dbReference type="ARBA" id="ARBA00022475"/>
    </source>
</evidence>
<dbReference type="GO" id="GO:0046982">
    <property type="term" value="F:protein heterodimerization activity"/>
    <property type="evidence" value="ECO:0007669"/>
    <property type="project" value="TreeGrafter"/>
</dbReference>
<dbReference type="InterPro" id="IPR056823">
    <property type="entry name" value="TEN-like_YD-shell"/>
</dbReference>
<evidence type="ECO:0000256" key="25">
    <source>
        <dbReference type="ARBA" id="ARBA00068164"/>
    </source>
</evidence>
<sequence length="2670" mass="298353">MEQMDCKPYQPLSKVKHEVDLTYTSSSDESEDGRKQRQSYDSRETLNEYGQELRLNYNSHSRKRKAVDQSAQEMEFCETPHVLCSGYQTDLHGAAQHGYPLEMGSDVDTETEGGASPDHALRMWMRGMKSEHSSCLSSRANSALSLTDTDHERKSDGENEMPGSPHNQFTFRPLPPPPPPPHACTCSRKPPPTADSLQRRSMTTRSQPSPAAPTPPTGTQDSVHLHNSWVLNSNIPLETSSILWAPKRQFTISAKLGRCCNWKCTALSATAITVTLALLLAYVIAVHLFGLTWQLQPVEGQLYENGVSKGNRVTESMDTTYSPIGGKVSDKTEKKVFQKGRAIDTGEVEIGAQVMQTIPPGLFWRFQITIHHPVYLKFNISLAKDSLLGIYGRRNIPPTHTQFDFVKLMDGKQLIKQEPRNSEESQHAPRNLILTSLQETGFIEYMDQGVWHMAFYNDGKKMEQVFVLTTAIEIMDDCSTNCNGNGECISGHCHCFPGFLGPDCAKDSCPVLCSGNGEYEKGHCVCRNGWKGAECDVPEEQCIDPTCFGHGTCIMGVCICVPGYKGEICEEEDCLDPMCSGHGVCVQGECHCSTGWGGVNCETSLPVCQEQCSGHGTFLLDTGVCSCEPQWTGPDCSTELCTLDCGSHGVCSRGICQCEEGWVGPTCEERTCHSHCAEHGQCKDGKCECSPGWEGDHCTIDGCPGLCYGNGRCTLDQNGWHCVCQVGWSGTGCNVVMEMVCGDNLDNDGDGLTDCVDPDCCQQSNCYASPLCQGSPDPLDLIQHSQPPFSQHPPRLFYDRIKFLIGKESTHVIPGDVSFDSRRACVIRGQVVAVDGTPLVGVNVSFLHHGDYGYTISRQDGSFDLVAVGGISVTLVFDRSPFISEKRTLWLPWNRFIVVDKVVMQRTQSDAPSCDISNFISPNPVVLPSPLTAFGGSCPERGTVIPELQVVQEEIPIPSSFVKLSYLSSRTPGYKTLLRIILTHAAIPAGMTKVHLIVAVEGRLLQKWFPAATNLVYTFAWNKTDIYGQKVSGLAEAMVSVGYEYETCPDFILWEKRTVILQGFEMDASNLGGWAINKHHILNPQSGIVHKGNGENMFISQQPPVISTVMGNGHQRSVSCSNCNGLALNNKLFAPVAMASGPDGSVYIGDFNFVRRIFPSGNSISILELRNRDTRHSTSPAHKYYLAVDPASESLYLSDTNTRRVYKAKSLSETKDLAKNYDVVAGTGDQCLPFDQSHCGDGGRAAEASLNSPRGITVDKYGFIYFVDGTMIRKIDENGVITTIIGSNGLTSTQPLSCDSGMDITQVRLEWPTDLTVNPVDNSLYVLDNNIVLQISENRRVRIIAGRPIHCQVPGIDHFLVSKVAIHSTLESARAIAVSHSGILYIAETDERKINRIQQVTTNGEISIIAGAPSDCDCKIDPNCDCFSGDGGYAKDAKLKAPSSLAVSPDDTLYIADLGNVRIRAVSRNKAHLGDMNIYEIASPADQELYQFTTNGTHLHTLNLITRDYIYNFTYNGEGDIGTITSSNGNSVHIRRDASGLPLWLVVPGGQVYWLTISSNGVLKRVYAQGYNLALMTYPGNTGLLATKSDENGWTTVYEYDPEGHLTNATFPTGEVSSFHSDVEKLTRVELDTSNRENVITATNFSATSTIYTLKQENTQSIYRVSPDGSLRVTFASGMEITLNTEPHILAGVVNPTLGKCNISLPGEHNSNLIEWRQRKEQTKGNISTFERRLRAHNRNLLSIDFDHVTRTGKIYDDHRKFTLRIMYDQTGRPILWSPISKYNEVNITYSHSGLVTYIQRGTWTEKMEYDPSGKIISRTWADGKIWSYTYLEKSVMLLLHSQRRYIFEYDQSDYLLSVTMPSMVRHGLQTMLSVGYYRNIYTPPDSSTAFIQDFTRDGRLLQTLYPGTGRRILYKYTKQSRLSEILYDTAQVTFTYEESSGVIKTIHLMHDGFICTIRYRQTGPLIGRQIFRFSEEGLVNARFDYSYNNFRVTSMQAMINETPLPIDLYRYVDVSGRTEQFGKFSVINYDLNQVITTTVMKHTKIFSANGQVIEVQYEILKSIAYWMTIQYDNMGRMVICDIRVGVDANITRYFYEYDADGQLQTVSVNDKTQWRYSYDLNGNINLLSHGNSARLTPLRYDLRDRITRLGEIQYKVDEDGFLRQRGNEIFEYNSNGLLSKAYNKMSGWTVQYCYDGLGRRVASKSSIGQHLQFFYADLSNPIRVTHLYNHTSSEITSLYYDLQGHLIAMELSSGEEYYVACDNTGTPLAVFSSRGQVIKEILYTPYGEIYQDTNPDFQVIIGFHGGLYDSLTKLVHLGQRDYDVIAGRWTTPNHHIWKHLNTIPQPFNLYSFENNYPVGRIQDVAKYTTDIGSWLELFGFQLHNVLPGFPKPEIEALETTYELLQLQTKTQEWDSGKTILGIQCELQKQLRNFISLDQLPMTPRYSDGRCLEGGKQPRFAAIPSVFGKGIKFAIKDGIVTADIIGVANEDSRRIAAILNNAHYLENLHFTIDGRDTHYFIKLGSLEEDLALIGNTGGRRILENGVNVTVSQMTSVINGRTRRFADIQLQHGALCFNVRYGTTIEEEKNHVLEIARQRAVAQAWTKEQRRLQEGEEGIRSWTEGEKQQLLSTGRVQGYDGYFVLSVEQYLELSDSANNIHFMRQSEIGRR</sequence>
<dbReference type="SUPFAM" id="SSF101898">
    <property type="entry name" value="NHL repeat"/>
    <property type="match status" value="2"/>
</dbReference>
<feature type="compositionally biased region" description="Basic and acidic residues" evidence="30">
    <location>
        <begin position="32"/>
        <end position="44"/>
    </location>
</feature>
<feature type="compositionally biased region" description="Pro residues" evidence="30">
    <location>
        <begin position="173"/>
        <end position="182"/>
    </location>
</feature>
<evidence type="ECO:0000256" key="3">
    <source>
        <dbReference type="ARBA" id="ARBA00004245"/>
    </source>
</evidence>
<dbReference type="InterPro" id="IPR006530">
    <property type="entry name" value="YD"/>
</dbReference>
<evidence type="ECO:0000256" key="1">
    <source>
        <dbReference type="ARBA" id="ARBA00004109"/>
    </source>
</evidence>
<dbReference type="InterPro" id="IPR000742">
    <property type="entry name" value="EGF"/>
</dbReference>
<feature type="disulfide bond" evidence="29">
    <location>
        <begin position="703"/>
        <end position="713"/>
    </location>
</feature>
<feature type="domain" description="Teneurin N-terminal" evidence="33">
    <location>
        <begin position="1"/>
        <end position="239"/>
    </location>
</feature>
<dbReference type="InterPro" id="IPR051216">
    <property type="entry name" value="Teneurin"/>
</dbReference>
<evidence type="ECO:0000259" key="32">
    <source>
        <dbReference type="PROSITE" id="PS50026"/>
    </source>
</evidence>
<keyword evidence="18" id="KW-0804">Transcription</keyword>
<dbReference type="PROSITE" id="PS51361">
    <property type="entry name" value="TENEURIN_N"/>
    <property type="match status" value="1"/>
</dbReference>
<evidence type="ECO:0000256" key="13">
    <source>
        <dbReference type="ARBA" id="ARBA00022989"/>
    </source>
</evidence>
<dbReference type="PANTHER" id="PTHR11219">
    <property type="entry name" value="TENEURIN AND N-ACETYLGLUCOSAMINE-1-PHOSPHODIESTER ALPHA-N-ACETYLGLUCOSAMINIDASE"/>
    <property type="match status" value="1"/>
</dbReference>
<dbReference type="GO" id="GO:0005886">
    <property type="term" value="C:plasma membrane"/>
    <property type="evidence" value="ECO:0007669"/>
    <property type="project" value="UniProtKB-SubCell"/>
</dbReference>
<keyword evidence="21" id="KW-0539">Nucleus</keyword>
<evidence type="ECO:0000256" key="27">
    <source>
        <dbReference type="ARBA" id="ARBA00081437"/>
    </source>
</evidence>
<evidence type="ECO:0000313" key="35">
    <source>
        <dbReference type="Proteomes" id="UP000050525"/>
    </source>
</evidence>
<evidence type="ECO:0000256" key="28">
    <source>
        <dbReference type="ARBA" id="ARBA00083965"/>
    </source>
</evidence>
<dbReference type="Pfam" id="PF25021">
    <property type="entry name" value="TEN_NHL"/>
    <property type="match status" value="1"/>
</dbReference>
<dbReference type="GO" id="GO:0005794">
    <property type="term" value="C:Golgi apparatus"/>
    <property type="evidence" value="ECO:0007669"/>
    <property type="project" value="UniProtKB-ARBA"/>
</dbReference>
<accession>A0A151NN95</accession>
<dbReference type="CDD" id="cd00054">
    <property type="entry name" value="EGF_CA"/>
    <property type="match status" value="2"/>
</dbReference>
<dbReference type="FunFam" id="2.120.10.30:FF:000006">
    <property type="entry name" value="Teneurin transmembrane protein 4"/>
    <property type="match status" value="1"/>
</dbReference>
<keyword evidence="19" id="KW-0325">Glycoprotein</keyword>
<keyword evidence="35" id="KW-1185">Reference proteome</keyword>
<dbReference type="InterPro" id="IPR028916">
    <property type="entry name" value="Tox-GHH_dom"/>
</dbReference>
<evidence type="ECO:0000256" key="18">
    <source>
        <dbReference type="ARBA" id="ARBA00023163"/>
    </source>
</evidence>
<dbReference type="PROSITE" id="PS01186">
    <property type="entry name" value="EGF_2"/>
    <property type="match status" value="4"/>
</dbReference>
<evidence type="ECO:0000256" key="12">
    <source>
        <dbReference type="ARBA" id="ARBA00022737"/>
    </source>
</evidence>
<protein>
    <recommendedName>
        <fullName evidence="25">Teneurin-1</fullName>
    </recommendedName>
    <alternativeName>
        <fullName evidence="27">Protein Odd Oz/ten-m homolog 1</fullName>
    </alternativeName>
    <alternativeName>
        <fullName evidence="26">Tenascin-M1</fullName>
    </alternativeName>
    <alternativeName>
        <fullName evidence="28">Teneurin transmembrane protein 1</fullName>
    </alternativeName>
</protein>
<keyword evidence="7" id="KW-0963">Cytoplasm</keyword>
<evidence type="ECO:0000256" key="2">
    <source>
        <dbReference type="ARBA" id="ARBA00004162"/>
    </source>
</evidence>
<evidence type="ECO:0000256" key="10">
    <source>
        <dbReference type="ARBA" id="ARBA00022685"/>
    </source>
</evidence>
<dbReference type="Gene3D" id="2.180.10.10">
    <property type="entry name" value="RHS repeat-associated core"/>
    <property type="match status" value="2"/>
</dbReference>
<evidence type="ECO:0000256" key="20">
    <source>
        <dbReference type="ARBA" id="ARBA00023212"/>
    </source>
</evidence>
<comment type="function">
    <text evidence="23">Involved in neural development, regulating the establishment of proper connectivity within the nervous system. May function as a cellular signal transducer.</text>
</comment>
<feature type="compositionally biased region" description="Basic and acidic residues" evidence="30">
    <location>
        <begin position="148"/>
        <end position="157"/>
    </location>
</feature>
<dbReference type="Proteomes" id="UP000050525">
    <property type="component" value="Unassembled WGS sequence"/>
</dbReference>
<dbReference type="GO" id="GO:0016363">
    <property type="term" value="C:nuclear matrix"/>
    <property type="evidence" value="ECO:0007669"/>
    <property type="project" value="UniProtKB-SubCell"/>
</dbReference>
<keyword evidence="8" id="KW-0678">Repressor</keyword>
<feature type="transmembrane region" description="Helical" evidence="31">
    <location>
        <begin position="265"/>
        <end position="289"/>
    </location>
</feature>
<dbReference type="InterPro" id="IPR056822">
    <property type="entry name" value="TEN_NHL"/>
</dbReference>
<dbReference type="FunFam" id="2.10.25.10:FF:000169">
    <property type="entry name" value="teneurin-1 isoform X1"/>
    <property type="match status" value="1"/>
</dbReference>
<comment type="caution">
    <text evidence="34">The sequence shown here is derived from an EMBL/GenBank/DDBJ whole genome shotgun (WGS) entry which is preliminary data.</text>
</comment>
<evidence type="ECO:0000256" key="23">
    <source>
        <dbReference type="ARBA" id="ARBA00053699"/>
    </source>
</evidence>
<dbReference type="InterPro" id="IPR057629">
    <property type="entry name" value="Teneurin1-4_GBD"/>
</dbReference>
<keyword evidence="16 31" id="KW-0472">Membrane</keyword>
<dbReference type="GO" id="GO:0005856">
    <property type="term" value="C:cytoskeleton"/>
    <property type="evidence" value="ECO:0007669"/>
    <property type="project" value="UniProtKB-SubCell"/>
</dbReference>
<comment type="similarity">
    <text evidence="5">Belongs to the tenascin family. Teneurin subfamily.</text>
</comment>
<dbReference type="GO" id="GO:0005783">
    <property type="term" value="C:endoplasmic reticulum"/>
    <property type="evidence" value="ECO:0007669"/>
    <property type="project" value="UniProtKB-ARBA"/>
</dbReference>
<evidence type="ECO:0000256" key="4">
    <source>
        <dbReference type="ARBA" id="ARBA00004324"/>
    </source>
</evidence>
<evidence type="ECO:0000256" key="15">
    <source>
        <dbReference type="ARBA" id="ARBA00023016"/>
    </source>
</evidence>
<keyword evidence="14" id="KW-0805">Transcription regulation</keyword>
<evidence type="ECO:0000256" key="19">
    <source>
        <dbReference type="ARBA" id="ARBA00023180"/>
    </source>
</evidence>
<evidence type="ECO:0000256" key="7">
    <source>
        <dbReference type="ARBA" id="ARBA00022490"/>
    </source>
</evidence>
<feature type="compositionally biased region" description="Polar residues" evidence="30">
    <location>
        <begin position="135"/>
        <end position="147"/>
    </location>
</feature>
<dbReference type="PROSITE" id="PS50026">
    <property type="entry name" value="EGF_3"/>
    <property type="match status" value="2"/>
</dbReference>
<evidence type="ECO:0000256" key="29">
    <source>
        <dbReference type="PROSITE-ProRule" id="PRU00076"/>
    </source>
</evidence>
<dbReference type="GO" id="GO:0048666">
    <property type="term" value="P:neuron development"/>
    <property type="evidence" value="ECO:0007669"/>
    <property type="project" value="TreeGrafter"/>
</dbReference>
<evidence type="ECO:0000256" key="5">
    <source>
        <dbReference type="ARBA" id="ARBA00009385"/>
    </source>
</evidence>
<dbReference type="GO" id="GO:0007218">
    <property type="term" value="P:neuropeptide signaling pathway"/>
    <property type="evidence" value="ECO:0007669"/>
    <property type="project" value="UniProtKB-KW"/>
</dbReference>
<feature type="region of interest" description="Disordered" evidence="30">
    <location>
        <begin position="1"/>
        <end position="44"/>
    </location>
</feature>
<evidence type="ECO:0000313" key="34">
    <source>
        <dbReference type="EMBL" id="KYO38254.1"/>
    </source>
</evidence>
<feature type="domain" description="EGF-like" evidence="32">
    <location>
        <begin position="699"/>
        <end position="734"/>
    </location>
</feature>
<organism evidence="34 35">
    <name type="scientific">Alligator mississippiensis</name>
    <name type="common">American alligator</name>
    <dbReference type="NCBI Taxonomy" id="8496"/>
    <lineage>
        <taxon>Eukaryota</taxon>
        <taxon>Metazoa</taxon>
        <taxon>Chordata</taxon>
        <taxon>Craniata</taxon>
        <taxon>Vertebrata</taxon>
        <taxon>Euteleostomi</taxon>
        <taxon>Archelosauria</taxon>
        <taxon>Archosauria</taxon>
        <taxon>Crocodylia</taxon>
        <taxon>Alligatoridae</taxon>
        <taxon>Alligatorinae</taxon>
        <taxon>Alligator</taxon>
    </lineage>
</organism>
<keyword evidence="12" id="KW-0677">Repeat</keyword>
<dbReference type="FunFam" id="2.10.25.10:FF:000013">
    <property type="entry name" value="Teneurin transmembrane protein 4"/>
    <property type="match status" value="1"/>
</dbReference>
<name>A0A151NN95_ALLMI</name>
<dbReference type="SUPFAM" id="SSF49464">
    <property type="entry name" value="Carboxypeptidase regulatory domain-like"/>
    <property type="match status" value="1"/>
</dbReference>
<dbReference type="Pfam" id="PF23093">
    <property type="entry name" value="GBD_Tenm3"/>
    <property type="match status" value="1"/>
</dbReference>
<evidence type="ECO:0000256" key="26">
    <source>
        <dbReference type="ARBA" id="ARBA00077043"/>
    </source>
</evidence>
<keyword evidence="15" id="KW-0346">Stress response</keyword>
<evidence type="ECO:0000259" key="33">
    <source>
        <dbReference type="PROSITE" id="PS51361"/>
    </source>
</evidence>
<dbReference type="Gene3D" id="2.120.10.30">
    <property type="entry name" value="TolB, C-terminal domain"/>
    <property type="match status" value="2"/>
</dbReference>
<keyword evidence="17 29" id="KW-1015">Disulfide bond</keyword>
<evidence type="ECO:0000256" key="8">
    <source>
        <dbReference type="ARBA" id="ARBA00022491"/>
    </source>
</evidence>
<proteinExistence type="inferred from homology"/>
<keyword evidence="10" id="KW-0165">Cleavage on pair of basic residues</keyword>
<dbReference type="Pfam" id="PF25020">
    <property type="entry name" value="TTR_TEN1-4"/>
    <property type="match status" value="1"/>
</dbReference>
<evidence type="ECO:0000256" key="11">
    <source>
        <dbReference type="ARBA" id="ARBA00022692"/>
    </source>
</evidence>
<evidence type="ECO:0000256" key="31">
    <source>
        <dbReference type="SAM" id="Phobius"/>
    </source>
</evidence>
<evidence type="ECO:0000256" key="14">
    <source>
        <dbReference type="ARBA" id="ARBA00023015"/>
    </source>
</evidence>
<dbReference type="FunFam" id="2.10.25.10:FF:000021">
    <property type="entry name" value="Teneurin transmembrane protein 2"/>
    <property type="match status" value="2"/>
</dbReference>
<keyword evidence="9 29" id="KW-0245">EGF-like domain</keyword>
<evidence type="ECO:0000256" key="21">
    <source>
        <dbReference type="ARBA" id="ARBA00023242"/>
    </source>
</evidence>
<keyword evidence="20" id="KW-0206">Cytoskeleton</keyword>
<comment type="caution">
    <text evidence="29">Lacks conserved residue(s) required for the propagation of feature annotation.</text>
</comment>
<keyword evidence="11 31" id="KW-0812">Transmembrane</keyword>
<evidence type="ECO:0000256" key="22">
    <source>
        <dbReference type="ARBA" id="ARBA00023320"/>
    </source>
</evidence>
<dbReference type="SUPFAM" id="SSF57196">
    <property type="entry name" value="EGF/Laminin"/>
    <property type="match status" value="2"/>
</dbReference>
<dbReference type="Pfam" id="PF15636">
    <property type="entry name" value="Tox-GHH"/>
    <property type="match status" value="1"/>
</dbReference>
<dbReference type="GO" id="GO:0043005">
    <property type="term" value="C:neuron projection"/>
    <property type="evidence" value="ECO:0007669"/>
    <property type="project" value="TreeGrafter"/>
</dbReference>
<comment type="subcellular location">
    <subcellularLocation>
        <location evidence="2">Cell membrane</location>
        <topology evidence="2">Single-pass membrane protein</topology>
    </subcellularLocation>
    <subcellularLocation>
        <location evidence="3">Cytoplasm</location>
        <location evidence="3">Cytoskeleton</location>
    </subcellularLocation>
    <subcellularLocation>
        <location evidence="1">Nucleus matrix</location>
    </subcellularLocation>
    <subcellularLocation>
        <location evidence="4">Nucleus speckle</location>
    </subcellularLocation>
</comment>
<dbReference type="InterPro" id="IPR056820">
    <property type="entry name" value="TEN_TTR-like"/>
</dbReference>
<feature type="disulfide bond" evidence="29">
    <location>
        <begin position="560"/>
        <end position="569"/>
    </location>
</feature>
<feature type="region of interest" description="Disordered" evidence="30">
    <location>
        <begin position="135"/>
        <end position="223"/>
    </location>
</feature>
<evidence type="ECO:0000256" key="24">
    <source>
        <dbReference type="ARBA" id="ARBA00057184"/>
    </source>
</evidence>
<dbReference type="Pfam" id="PF06484">
    <property type="entry name" value="Ten_N"/>
    <property type="match status" value="2"/>
</dbReference>
<dbReference type="GO" id="GO:0016607">
    <property type="term" value="C:nuclear speck"/>
    <property type="evidence" value="ECO:0007669"/>
    <property type="project" value="UniProtKB-SubCell"/>
</dbReference>
<dbReference type="SMART" id="SM00181">
    <property type="entry name" value="EGF"/>
    <property type="match status" value="8"/>
</dbReference>
<evidence type="ECO:0000256" key="9">
    <source>
        <dbReference type="ARBA" id="ARBA00022536"/>
    </source>
</evidence>
<evidence type="ECO:0000256" key="30">
    <source>
        <dbReference type="SAM" id="MobiDB-lite"/>
    </source>
</evidence>
<dbReference type="InterPro" id="IPR009471">
    <property type="entry name" value="Ten_N"/>
</dbReference>
<feature type="disulfide bond" evidence="29">
    <location>
        <begin position="724"/>
        <end position="733"/>
    </location>
</feature>
<dbReference type="FunFam" id="2.10.25.10:FF:000016">
    <property type="entry name" value="Teneurin transmembrane protein 2"/>
    <property type="match status" value="1"/>
</dbReference>
<reference evidence="34 35" key="1">
    <citation type="journal article" date="2012" name="Genome Biol.">
        <title>Sequencing three crocodilian genomes to illuminate the evolution of archosaurs and amniotes.</title>
        <authorList>
            <person name="St John J.A."/>
            <person name="Braun E.L."/>
            <person name="Isberg S.R."/>
            <person name="Miles L.G."/>
            <person name="Chong A.Y."/>
            <person name="Gongora J."/>
            <person name="Dalzell P."/>
            <person name="Moran C."/>
            <person name="Bed'hom B."/>
            <person name="Abzhanov A."/>
            <person name="Burgess S.C."/>
            <person name="Cooksey A.M."/>
            <person name="Castoe T.A."/>
            <person name="Crawford N.G."/>
            <person name="Densmore L.D."/>
            <person name="Drew J.C."/>
            <person name="Edwards S.V."/>
            <person name="Faircloth B.C."/>
            <person name="Fujita M.K."/>
            <person name="Greenwold M.J."/>
            <person name="Hoffmann F.G."/>
            <person name="Howard J.M."/>
            <person name="Iguchi T."/>
            <person name="Janes D.E."/>
            <person name="Khan S.Y."/>
            <person name="Kohno S."/>
            <person name="de Koning A.J."/>
            <person name="Lance S.L."/>
            <person name="McCarthy F.M."/>
            <person name="McCormack J.E."/>
            <person name="Merchant M.E."/>
            <person name="Peterson D.G."/>
            <person name="Pollock D.D."/>
            <person name="Pourmand N."/>
            <person name="Raney B.J."/>
            <person name="Roessler K.A."/>
            <person name="Sanford J.R."/>
            <person name="Sawyer R.H."/>
            <person name="Schmidt C.J."/>
            <person name="Triplett E.W."/>
            <person name="Tuberville T.D."/>
            <person name="Venegas-Anaya M."/>
            <person name="Howard J.T."/>
            <person name="Jarvis E.D."/>
            <person name="Guillette L.J.Jr."/>
            <person name="Glenn T.C."/>
            <person name="Green R.E."/>
            <person name="Ray D.A."/>
        </authorList>
    </citation>
    <scope>NUCLEOTIDE SEQUENCE [LARGE SCALE GENOMIC DNA]</scope>
    <source>
        <strain evidence="34">KSC_2009_1</strain>
    </source>
</reference>
<gene>
    <name evidence="34" type="primary">TENM3</name>
    <name evidence="34" type="ORF">Y1Q_0015529</name>
</gene>
<dbReference type="GO" id="GO:0042803">
    <property type="term" value="F:protein homodimerization activity"/>
    <property type="evidence" value="ECO:0007669"/>
    <property type="project" value="TreeGrafter"/>
</dbReference>
<comment type="function">
    <text evidence="24">Induces gene transcription activation.</text>
</comment>
<keyword evidence="6" id="KW-1003">Cell membrane</keyword>
<dbReference type="Pfam" id="PF25024">
    <property type="entry name" value="EGF_TEN"/>
    <property type="match status" value="1"/>
</dbReference>
<dbReference type="FunFam" id="2.120.10.30:FF:000005">
    <property type="entry name" value="Teneurin transmembrane protein 4"/>
    <property type="match status" value="1"/>
</dbReference>
<evidence type="ECO:0000256" key="17">
    <source>
        <dbReference type="ARBA" id="ARBA00023157"/>
    </source>
</evidence>
<evidence type="ECO:0000256" key="16">
    <source>
        <dbReference type="ARBA" id="ARBA00023136"/>
    </source>
</evidence>
<dbReference type="GO" id="GO:0007157">
    <property type="term" value="P:heterophilic cell-cell adhesion via plasma membrane cell adhesion molecules"/>
    <property type="evidence" value="ECO:0007669"/>
    <property type="project" value="TreeGrafter"/>
</dbReference>
<dbReference type="EMBL" id="AKHW03002524">
    <property type="protein sequence ID" value="KYO38254.1"/>
    <property type="molecule type" value="Genomic_DNA"/>
</dbReference>
<dbReference type="PANTHER" id="PTHR11219:SF7">
    <property type="entry name" value="TENEURIN-1"/>
    <property type="match status" value="1"/>
</dbReference>
<dbReference type="Gene3D" id="2.60.120.260">
    <property type="entry name" value="Galactose-binding domain-like"/>
    <property type="match status" value="1"/>
</dbReference>
<dbReference type="InterPro" id="IPR008969">
    <property type="entry name" value="CarboxyPept-like_regulatory"/>
</dbReference>
<dbReference type="Gene3D" id="2.10.25.10">
    <property type="entry name" value="Laminin"/>
    <property type="match status" value="6"/>
</dbReference>
<keyword evidence="13 31" id="KW-1133">Transmembrane helix</keyword>
<dbReference type="PROSITE" id="PS00022">
    <property type="entry name" value="EGF_1"/>
    <property type="match status" value="4"/>
</dbReference>